<dbReference type="Gene3D" id="3.40.50.1000">
    <property type="entry name" value="HAD superfamily/HAD-like"/>
    <property type="match status" value="1"/>
</dbReference>
<evidence type="ECO:0000256" key="2">
    <source>
        <dbReference type="HAMAP-Rule" id="MF_01375"/>
    </source>
</evidence>
<dbReference type="InterPro" id="IPR006323">
    <property type="entry name" value="Phosphonoacetald_hydro"/>
</dbReference>
<dbReference type="InterPro" id="IPR050155">
    <property type="entry name" value="HAD-like_hydrolase_sf"/>
</dbReference>
<feature type="binding site" evidence="2">
    <location>
        <position position="10"/>
    </location>
    <ligand>
        <name>Mg(2+)</name>
        <dbReference type="ChEBI" id="CHEBI:18420"/>
    </ligand>
</feature>
<dbReference type="InterPro" id="IPR036412">
    <property type="entry name" value="HAD-like_sf"/>
</dbReference>
<feature type="active site" description="Nucleophile" evidence="2">
    <location>
        <position position="10"/>
    </location>
</feature>
<accession>A0A9D1GGD3</accession>
<comment type="cofactor">
    <cofactor evidence="2">
        <name>Mg(2+)</name>
        <dbReference type="ChEBI" id="CHEBI:18420"/>
    </cofactor>
    <text evidence="2">Binds 1 Mg(2+) ion per subunit.</text>
</comment>
<dbReference type="SFLD" id="SFLDG01129">
    <property type="entry name" value="C1.5:_HAD__Beta-PGM__Phosphata"/>
    <property type="match status" value="1"/>
</dbReference>
<reference evidence="3" key="2">
    <citation type="journal article" date="2021" name="PeerJ">
        <title>Extensive microbial diversity within the chicken gut microbiome revealed by metagenomics and culture.</title>
        <authorList>
            <person name="Gilroy R."/>
            <person name="Ravi A."/>
            <person name="Getino M."/>
            <person name="Pursley I."/>
            <person name="Horton D.L."/>
            <person name="Alikhan N.F."/>
            <person name="Baker D."/>
            <person name="Gharbi K."/>
            <person name="Hall N."/>
            <person name="Watson M."/>
            <person name="Adriaenssens E.M."/>
            <person name="Foster-Nyarko E."/>
            <person name="Jarju S."/>
            <person name="Secka A."/>
            <person name="Antonio M."/>
            <person name="Oren A."/>
            <person name="Chaudhuri R.R."/>
            <person name="La Ragione R."/>
            <person name="Hildebrand F."/>
            <person name="Pallen M.J."/>
        </authorList>
    </citation>
    <scope>NUCLEOTIDE SEQUENCE</scope>
    <source>
        <strain evidence="3">21143</strain>
    </source>
</reference>
<dbReference type="EC" id="3.11.1.1" evidence="2"/>
<dbReference type="GO" id="GO:0008967">
    <property type="term" value="F:phosphoglycolate phosphatase activity"/>
    <property type="evidence" value="ECO:0007669"/>
    <property type="project" value="TreeGrafter"/>
</dbReference>
<dbReference type="InterPro" id="IPR023214">
    <property type="entry name" value="HAD_sf"/>
</dbReference>
<dbReference type="GO" id="GO:0006281">
    <property type="term" value="P:DNA repair"/>
    <property type="evidence" value="ECO:0007669"/>
    <property type="project" value="TreeGrafter"/>
</dbReference>
<comment type="caution">
    <text evidence="3">The sequence shown here is derived from an EMBL/GenBank/DDBJ whole genome shotgun (WGS) entry which is preliminary data.</text>
</comment>
<organism evidence="3 4">
    <name type="scientific">Candidatus Caccoplasma intestinavium</name>
    <dbReference type="NCBI Taxonomy" id="2840716"/>
    <lineage>
        <taxon>Bacteria</taxon>
        <taxon>Pseudomonadati</taxon>
        <taxon>Bacteroidota</taxon>
        <taxon>Bacteroidia</taxon>
        <taxon>Bacteroidales</taxon>
        <taxon>Bacteroidaceae</taxon>
        <taxon>Bacteroidaceae incertae sedis</taxon>
        <taxon>Candidatus Caccoplasma</taxon>
    </lineage>
</organism>
<dbReference type="SUPFAM" id="SSF56784">
    <property type="entry name" value="HAD-like"/>
    <property type="match status" value="1"/>
</dbReference>
<keyword evidence="2" id="KW-0460">Magnesium</keyword>
<comment type="similarity">
    <text evidence="2">Belongs to the HAD-like hydrolase superfamily. PhnX family.</text>
</comment>
<feature type="binding site" evidence="2">
    <location>
        <position position="12"/>
    </location>
    <ligand>
        <name>Mg(2+)</name>
        <dbReference type="ChEBI" id="CHEBI:18420"/>
    </ligand>
</feature>
<dbReference type="Gene3D" id="1.10.150.240">
    <property type="entry name" value="Putative phosphatase, domain 2"/>
    <property type="match status" value="1"/>
</dbReference>
<dbReference type="Proteomes" id="UP000886722">
    <property type="component" value="Unassembled WGS sequence"/>
</dbReference>
<keyword evidence="2 3" id="KW-0378">Hydrolase</keyword>
<dbReference type="GO" id="GO:0000287">
    <property type="term" value="F:magnesium ion binding"/>
    <property type="evidence" value="ECO:0007669"/>
    <property type="project" value="UniProtKB-UniRule"/>
</dbReference>
<gene>
    <name evidence="2" type="primary">phnX</name>
    <name evidence="3" type="ORF">IAD06_08350</name>
</gene>
<proteinExistence type="inferred from homology"/>
<dbReference type="CDD" id="cd02586">
    <property type="entry name" value="HAD_PHN"/>
    <property type="match status" value="1"/>
</dbReference>
<sequence length="264" mass="29524">MKEIKCVIMDWAGTAVDYGCFAPLKAFLKVFKEEKGIEITLRQAREPMGMLKIDHIRAILSMDDVRNKFSTRYNREWNETDVDEMYRSFEKHLFASLSEFTTPIPGVIETIESLRQQGIAIGSTTGYTAAMMEIVRPGAAAKGYTVDNLVTPDNLPAGRPAPYMIYKNMIDLEIPSIQQVVKVGDTISDIKEGVNAGAWSVGVIIGSNEMGLTEEEYRQCPAEELSRMKNEVKQRMLAAGAHHVLDNITELPLYIATLNKSLNQ</sequence>
<protein>
    <recommendedName>
        <fullName evidence="2">Phosphonoacetaldehyde hydrolase</fullName>
        <shortName evidence="2">Phosphonatase</shortName>
        <ecNumber evidence="2">3.11.1.1</ecNumber>
    </recommendedName>
    <alternativeName>
        <fullName evidence="2">Phosphonoacetaldehyde phosphonohydrolase</fullName>
    </alternativeName>
</protein>
<dbReference type="HAMAP" id="MF_01375">
    <property type="entry name" value="PhnX"/>
    <property type="match status" value="1"/>
</dbReference>
<evidence type="ECO:0000313" key="3">
    <source>
        <dbReference type="EMBL" id="HIT40027.1"/>
    </source>
</evidence>
<dbReference type="SFLD" id="SFLDG01135">
    <property type="entry name" value="C1.5.6:_HAD__Beta-PGM__Phospha"/>
    <property type="match status" value="1"/>
</dbReference>
<evidence type="ECO:0000256" key="1">
    <source>
        <dbReference type="ARBA" id="ARBA00023270"/>
    </source>
</evidence>
<keyword evidence="1 2" id="KW-0704">Schiff base</keyword>
<dbReference type="InterPro" id="IPR006439">
    <property type="entry name" value="HAD-SF_hydro_IA"/>
</dbReference>
<feature type="binding site" evidence="2">
    <location>
        <position position="185"/>
    </location>
    <ligand>
        <name>Mg(2+)</name>
        <dbReference type="ChEBI" id="CHEBI:18420"/>
    </ligand>
</feature>
<comment type="function">
    <text evidence="2">Involved in phosphonate degradation.</text>
</comment>
<dbReference type="NCBIfam" id="TIGR01509">
    <property type="entry name" value="HAD-SF-IA-v3"/>
    <property type="match status" value="1"/>
</dbReference>
<dbReference type="PANTHER" id="PTHR43434">
    <property type="entry name" value="PHOSPHOGLYCOLATE PHOSPHATASE"/>
    <property type="match status" value="1"/>
</dbReference>
<dbReference type="InterPro" id="IPR023198">
    <property type="entry name" value="PGP-like_dom2"/>
</dbReference>
<dbReference type="SFLD" id="SFLDS00003">
    <property type="entry name" value="Haloacid_Dehalogenase"/>
    <property type="match status" value="1"/>
</dbReference>
<comment type="subunit">
    <text evidence="2">Homodimer.</text>
</comment>
<name>A0A9D1GGD3_9BACT</name>
<comment type="catalytic activity">
    <reaction evidence="2">
        <text>phosphonoacetaldehyde + H2O = acetaldehyde + phosphate + H(+)</text>
        <dbReference type="Rhea" id="RHEA:18905"/>
        <dbReference type="ChEBI" id="CHEBI:15343"/>
        <dbReference type="ChEBI" id="CHEBI:15377"/>
        <dbReference type="ChEBI" id="CHEBI:15378"/>
        <dbReference type="ChEBI" id="CHEBI:43474"/>
        <dbReference type="ChEBI" id="CHEBI:58383"/>
        <dbReference type="EC" id="3.11.1.1"/>
    </reaction>
</comment>
<dbReference type="EMBL" id="DVKT01000062">
    <property type="protein sequence ID" value="HIT40027.1"/>
    <property type="molecule type" value="Genomic_DNA"/>
</dbReference>
<keyword evidence="2" id="KW-0479">Metal-binding</keyword>
<reference evidence="3" key="1">
    <citation type="submission" date="2020-10" db="EMBL/GenBank/DDBJ databases">
        <authorList>
            <person name="Gilroy R."/>
        </authorList>
    </citation>
    <scope>NUCLEOTIDE SEQUENCE</scope>
    <source>
        <strain evidence="3">21143</strain>
    </source>
</reference>
<dbReference type="PANTHER" id="PTHR43434:SF19">
    <property type="entry name" value="PHOSPHONOACETALDEHYDE HYDROLASE"/>
    <property type="match status" value="1"/>
</dbReference>
<evidence type="ECO:0000313" key="4">
    <source>
        <dbReference type="Proteomes" id="UP000886722"/>
    </source>
</evidence>
<dbReference type="Pfam" id="PF00702">
    <property type="entry name" value="Hydrolase"/>
    <property type="match status" value="1"/>
</dbReference>
<feature type="active site" description="Schiff-base intermediate with substrate" evidence="2">
    <location>
        <position position="52"/>
    </location>
</feature>
<dbReference type="NCBIfam" id="TIGR01422">
    <property type="entry name" value="phosphonatase"/>
    <property type="match status" value="1"/>
</dbReference>
<dbReference type="GO" id="GO:0019700">
    <property type="term" value="P:organic phosphonate catabolic process"/>
    <property type="evidence" value="ECO:0007669"/>
    <property type="project" value="InterPro"/>
</dbReference>
<dbReference type="AlphaFoldDB" id="A0A9D1GGD3"/>
<dbReference type="GO" id="GO:0005829">
    <property type="term" value="C:cytosol"/>
    <property type="evidence" value="ECO:0007669"/>
    <property type="project" value="TreeGrafter"/>
</dbReference>
<dbReference type="GO" id="GO:0050194">
    <property type="term" value="F:phosphonoacetaldehyde hydrolase activity"/>
    <property type="evidence" value="ECO:0007669"/>
    <property type="project" value="UniProtKB-UniRule"/>
</dbReference>